<accession>A0A218XLX2</accession>
<feature type="domain" description="Rab3GAP catalytic subunit conserved" evidence="2">
    <location>
        <begin position="348"/>
        <end position="495"/>
    </location>
</feature>
<feature type="compositionally biased region" description="Basic and acidic residues" evidence="1">
    <location>
        <begin position="23"/>
        <end position="43"/>
    </location>
</feature>
<feature type="region of interest" description="Disordered" evidence="1">
    <location>
        <begin position="642"/>
        <end position="662"/>
    </location>
</feature>
<dbReference type="Pfam" id="PF13890">
    <property type="entry name" value="Rab3-GTPase_cat"/>
    <property type="match status" value="1"/>
</dbReference>
<dbReference type="AlphaFoldDB" id="A0A218XLX2"/>
<dbReference type="PANTHER" id="PTHR21422:SF10">
    <property type="entry name" value="RAB3 GTPASE-ACTIVATING PROTEIN CATALYTIC SUBUNIT"/>
    <property type="match status" value="1"/>
</dbReference>
<protein>
    <recommendedName>
        <fullName evidence="2">Rab3GAP catalytic subunit conserved domain-containing protein</fullName>
    </recommendedName>
</protein>
<feature type="compositionally biased region" description="Basic and acidic residues" evidence="1">
    <location>
        <begin position="52"/>
        <end position="69"/>
    </location>
</feature>
<proteinExistence type="predicted"/>
<evidence type="ECO:0000256" key="1">
    <source>
        <dbReference type="SAM" id="MobiDB-lite"/>
    </source>
</evidence>
<dbReference type="EMBL" id="MTKT01001111">
    <property type="protein sequence ID" value="OWM85790.1"/>
    <property type="molecule type" value="Genomic_DNA"/>
</dbReference>
<evidence type="ECO:0000259" key="2">
    <source>
        <dbReference type="Pfam" id="PF13890"/>
    </source>
</evidence>
<feature type="region of interest" description="Disordered" evidence="1">
    <location>
        <begin position="581"/>
        <end position="625"/>
    </location>
</feature>
<gene>
    <name evidence="3" type="ORF">CDL15_Pgr012040</name>
</gene>
<dbReference type="Proteomes" id="UP000197138">
    <property type="component" value="Unassembled WGS sequence"/>
</dbReference>
<reference evidence="4" key="1">
    <citation type="journal article" date="2017" name="Plant J.">
        <title>The pomegranate (Punica granatum L.) genome and the genomics of punicalagin biosynthesis.</title>
        <authorList>
            <person name="Qin G."/>
            <person name="Xu C."/>
            <person name="Ming R."/>
            <person name="Tang H."/>
            <person name="Guyot R."/>
            <person name="Kramer E.M."/>
            <person name="Hu Y."/>
            <person name="Yi X."/>
            <person name="Qi Y."/>
            <person name="Xu X."/>
            <person name="Gao Z."/>
            <person name="Pan H."/>
            <person name="Jian J."/>
            <person name="Tian Y."/>
            <person name="Yue Z."/>
            <person name="Xu Y."/>
        </authorList>
    </citation>
    <scope>NUCLEOTIDE SEQUENCE [LARGE SCALE GENOMIC DNA]</scope>
    <source>
        <strain evidence="4">cv. Dabenzi</strain>
    </source>
</reference>
<dbReference type="InterPro" id="IPR045700">
    <property type="entry name" value="Rab3GAP1"/>
</dbReference>
<evidence type="ECO:0000313" key="4">
    <source>
        <dbReference type="Proteomes" id="UP000197138"/>
    </source>
</evidence>
<organism evidence="3 4">
    <name type="scientific">Punica granatum</name>
    <name type="common">Pomegranate</name>
    <dbReference type="NCBI Taxonomy" id="22663"/>
    <lineage>
        <taxon>Eukaryota</taxon>
        <taxon>Viridiplantae</taxon>
        <taxon>Streptophyta</taxon>
        <taxon>Embryophyta</taxon>
        <taxon>Tracheophyta</taxon>
        <taxon>Spermatophyta</taxon>
        <taxon>Magnoliopsida</taxon>
        <taxon>eudicotyledons</taxon>
        <taxon>Gunneridae</taxon>
        <taxon>Pentapetalae</taxon>
        <taxon>rosids</taxon>
        <taxon>malvids</taxon>
        <taxon>Myrtales</taxon>
        <taxon>Lythraceae</taxon>
        <taxon>Punica</taxon>
    </lineage>
</organism>
<sequence>MEAPSPSSFVSRARTALHSAAAKADRVFTDIKSDLKPDRDGGRKSPASSVKQSEDDSPRESKSSHESKQFRWRPPPISLGTKQDWQDRLRNIRIGRKAVDEAEKDEEQKMTFLIYDENLYVMNEKNDAESKASDPMSALEGLLAGNFEKIPPSSIIKQLAVAIQKGTKQNSMKDFLLSSRDSSPIKERAGLSLSAVRSLVLREKEDKDKSDFGDDEEVLSLIKALFDAEGGFLRRKRGYEWDVTSALNLARDIRAAPPGSFVVKVAEVIGSFKTMKKMALFWCRVVEHLQVINCCISRKRRHSIAKESLDTAIRESSPDRDAEVAAKDMGSASSSLYVRISSGELVLRLGADHPSDNLYMLKTGEPVYSPVTQECPLFTEDLIKETEEFVLRTGSVGAGCSQLFSDMQAFKAANPGCILEDFVRWHSPPDWTEAEECETVSFDSLSTKGQLSRRMQKEGNLWRELWEAAKPVPAVKQSPLFDEDLAVEGILNFLEDIPPLELFEQLFVSLLGEGLGIAEFSLSADSGLSMLFYECKEYVLVASQGSISEKVDDLCQVYETVEMMLLKPEDVLKMMKQAEDTVTTPASGEPKSQFKRLIPNFGSKNRGSKELELKNQRKSSGDNMTRQSFANFFDSKSSLFSKKPPKPLGVSPVEKSSTPDDNEWTLDEFENFEKKIDDMFGVGIEATNGLNQALKGEQRQRNLLEKTFLLLLKTSSACMSRALKGGAVHSFGEELHTTSAEDGFSMVEPNTEGNAAHSFGEGLPTAAEEEFSIWLHCRLPSFRFLLSKANRLSGS</sequence>
<name>A0A218XLX2_PUNGR</name>
<evidence type="ECO:0000313" key="3">
    <source>
        <dbReference type="EMBL" id="OWM85790.1"/>
    </source>
</evidence>
<dbReference type="GO" id="GO:0005096">
    <property type="term" value="F:GTPase activator activity"/>
    <property type="evidence" value="ECO:0007669"/>
    <property type="project" value="InterPro"/>
</dbReference>
<comment type="caution">
    <text evidence="3">The sequence shown here is derived from an EMBL/GenBank/DDBJ whole genome shotgun (WGS) entry which is preliminary data.</text>
</comment>
<dbReference type="InterPro" id="IPR026147">
    <property type="entry name" value="Rab3GAP1_conserved"/>
</dbReference>
<feature type="region of interest" description="Disordered" evidence="1">
    <location>
        <begin position="20"/>
        <end position="83"/>
    </location>
</feature>
<dbReference type="PANTHER" id="PTHR21422">
    <property type="entry name" value="RAB3 GTPASE-ACTIVATING PROTEIN CATALYTIC SUBUNIT"/>
    <property type="match status" value="1"/>
</dbReference>